<evidence type="ECO:0000313" key="2">
    <source>
        <dbReference type="EMBL" id="PJF48305.1"/>
    </source>
</evidence>
<evidence type="ECO:0000313" key="3">
    <source>
        <dbReference type="Proteomes" id="UP000230790"/>
    </source>
</evidence>
<sequence>MCIEHLHLEVWFLASGFWLLDSGFWILASGFWILDSGFWILDSGSWQLHANACSPVISRPTTSVLISFVPS</sequence>
<keyword evidence="1" id="KW-0812">Transmembrane</keyword>
<reference evidence="2 3" key="1">
    <citation type="submission" date="2017-11" db="EMBL/GenBank/DDBJ databases">
        <title>Evolution of Phototrophy in the Chloroflexi Phylum Driven by Horizontal Gene Transfer.</title>
        <authorList>
            <person name="Ward L.M."/>
            <person name="Hemp J."/>
            <person name="Shih P.M."/>
            <person name="Mcglynn S.E."/>
            <person name="Fischer W."/>
        </authorList>
    </citation>
    <scope>NUCLEOTIDE SEQUENCE [LARGE SCALE GENOMIC DNA]</scope>
    <source>
        <strain evidence="2">JP3_7</strain>
    </source>
</reference>
<name>A0A2M8QER6_9CHLR</name>
<gene>
    <name evidence="2" type="ORF">CUN48_04220</name>
</gene>
<evidence type="ECO:0000256" key="1">
    <source>
        <dbReference type="SAM" id="Phobius"/>
    </source>
</evidence>
<dbReference type="EMBL" id="PGTN01000018">
    <property type="protein sequence ID" value="PJF48305.1"/>
    <property type="molecule type" value="Genomic_DNA"/>
</dbReference>
<dbReference type="Proteomes" id="UP000230790">
    <property type="component" value="Unassembled WGS sequence"/>
</dbReference>
<accession>A0A2M8QER6</accession>
<keyword evidence="1" id="KW-0472">Membrane</keyword>
<feature type="transmembrane region" description="Helical" evidence="1">
    <location>
        <begin position="12"/>
        <end position="34"/>
    </location>
</feature>
<evidence type="ECO:0008006" key="4">
    <source>
        <dbReference type="Google" id="ProtNLM"/>
    </source>
</evidence>
<keyword evidence="1" id="KW-1133">Transmembrane helix</keyword>
<proteinExistence type="predicted"/>
<organism evidence="2 3">
    <name type="scientific">Candidatus Thermofonsia Clade 3 bacterium</name>
    <dbReference type="NCBI Taxonomy" id="2364212"/>
    <lineage>
        <taxon>Bacteria</taxon>
        <taxon>Bacillati</taxon>
        <taxon>Chloroflexota</taxon>
        <taxon>Candidatus Thermofontia</taxon>
        <taxon>Candidatus Thermofonsia Clade 3</taxon>
    </lineage>
</organism>
<dbReference type="AlphaFoldDB" id="A0A2M8QER6"/>
<protein>
    <recommendedName>
        <fullName evidence="4">Phosphotransferase</fullName>
    </recommendedName>
</protein>
<comment type="caution">
    <text evidence="2">The sequence shown here is derived from an EMBL/GenBank/DDBJ whole genome shotgun (WGS) entry which is preliminary data.</text>
</comment>